<dbReference type="GO" id="GO:0016020">
    <property type="term" value="C:membrane"/>
    <property type="evidence" value="ECO:0007669"/>
    <property type="project" value="InterPro"/>
</dbReference>
<dbReference type="PANTHER" id="PTHR22550:SF5">
    <property type="entry name" value="LEUCINE ZIPPER PROTEIN 4"/>
    <property type="match status" value="1"/>
</dbReference>
<dbReference type="InterPro" id="IPR004995">
    <property type="entry name" value="Spore_Ger"/>
</dbReference>
<evidence type="ECO:0000256" key="1">
    <source>
        <dbReference type="ARBA" id="ARBA00005278"/>
    </source>
</evidence>
<feature type="compositionally biased region" description="Low complexity" evidence="3">
    <location>
        <begin position="54"/>
        <end position="82"/>
    </location>
</feature>
<evidence type="ECO:0000313" key="5">
    <source>
        <dbReference type="EMBL" id="TYP68666.1"/>
    </source>
</evidence>
<feature type="compositionally biased region" description="Polar residues" evidence="3">
    <location>
        <begin position="34"/>
        <end position="52"/>
    </location>
</feature>
<evidence type="ECO:0000256" key="3">
    <source>
        <dbReference type="SAM" id="MobiDB-lite"/>
    </source>
</evidence>
<name>A0A5S5BQU1_9BACL</name>
<organism evidence="5 6">
    <name type="scientific">Paenibacillus methanolicus</name>
    <dbReference type="NCBI Taxonomy" id="582686"/>
    <lineage>
        <taxon>Bacteria</taxon>
        <taxon>Bacillati</taxon>
        <taxon>Bacillota</taxon>
        <taxon>Bacilli</taxon>
        <taxon>Bacillales</taxon>
        <taxon>Paenibacillaceae</taxon>
        <taxon>Paenibacillus</taxon>
    </lineage>
</organism>
<proteinExistence type="inferred from homology"/>
<keyword evidence="4" id="KW-0812">Transmembrane</keyword>
<feature type="transmembrane region" description="Helical" evidence="4">
    <location>
        <begin position="351"/>
        <end position="375"/>
    </location>
</feature>
<gene>
    <name evidence="5" type="ORF">BCM02_11863</name>
</gene>
<protein>
    <submittedName>
        <fullName evidence="5">GerA spore germination protein</fullName>
    </submittedName>
</protein>
<sequence>MSDATSGNSGPNTDSEQFGSSTDNNGPAPDSGQHAPTSEDGGTTAATGQPQNIDAAQTASAAGTGSAGGSAPSDGNGNAGAQAAAPLKPLTMENLLREFNNTMDLKYRDFPANGVTAVYLQYMIDADQLYRTLVLPFSGVTDEMAGKLLEQAIFERANTLEDAVYAILYGSAVVFSGDRAYKLDLTRSIGRSIEQTETETVIAGPHDGFVENIVENLALLRKRLRSSHLKTVSLAVGEVTKTQVVVTYIEGIANQEFVGKVTERLKSIEFDAIYEANMLVQLIDDNPNSFFPQFVVTERPDAICSKLTAGRVVIFVDGSPSAVSAPSSFFEFFTSPDDYYQRWHVGTALRLLRIVGFIITVGFTAFYVSVTTFHYEMIPHKMLLNLTKSRSNVPFPPLYEALLMETTIELLREAGARLPTKIGQTIGIVGGIVIGQAAVQAGFTSNVLIIAVASSAIASFVIPSYVMSASIRLIRFPLIFLAGIWGNFGLMVGIAFIVIHLSGITNLGSSYMSPIAPMNLKDWLDTFIRGPFSSLRYRPSQVKSPNKQKNKMRK</sequence>
<evidence type="ECO:0000256" key="2">
    <source>
        <dbReference type="ARBA" id="ARBA00023136"/>
    </source>
</evidence>
<feature type="transmembrane region" description="Helical" evidence="4">
    <location>
        <begin position="447"/>
        <end position="466"/>
    </location>
</feature>
<dbReference type="InterPro" id="IPR050768">
    <property type="entry name" value="UPF0353/GerABKA_families"/>
</dbReference>
<dbReference type="Pfam" id="PF03323">
    <property type="entry name" value="GerA"/>
    <property type="match status" value="1"/>
</dbReference>
<feature type="region of interest" description="Disordered" evidence="3">
    <location>
        <begin position="1"/>
        <end position="82"/>
    </location>
</feature>
<dbReference type="Proteomes" id="UP000323257">
    <property type="component" value="Unassembled WGS sequence"/>
</dbReference>
<dbReference type="RefSeq" id="WP_246183665.1">
    <property type="nucleotide sequence ID" value="NZ_VNHS01000018.1"/>
</dbReference>
<feature type="transmembrane region" description="Helical" evidence="4">
    <location>
        <begin position="478"/>
        <end position="502"/>
    </location>
</feature>
<keyword evidence="4" id="KW-1133">Transmembrane helix</keyword>
<feature type="compositionally biased region" description="Polar residues" evidence="3">
    <location>
        <begin position="1"/>
        <end position="25"/>
    </location>
</feature>
<keyword evidence="6" id="KW-1185">Reference proteome</keyword>
<comment type="caution">
    <text evidence="5">The sequence shown here is derived from an EMBL/GenBank/DDBJ whole genome shotgun (WGS) entry which is preliminary data.</text>
</comment>
<dbReference type="EMBL" id="VNHS01000018">
    <property type="protein sequence ID" value="TYP68666.1"/>
    <property type="molecule type" value="Genomic_DNA"/>
</dbReference>
<accession>A0A5S5BQU1</accession>
<dbReference type="AlphaFoldDB" id="A0A5S5BQU1"/>
<evidence type="ECO:0000256" key="4">
    <source>
        <dbReference type="SAM" id="Phobius"/>
    </source>
</evidence>
<dbReference type="GO" id="GO:0009847">
    <property type="term" value="P:spore germination"/>
    <property type="evidence" value="ECO:0007669"/>
    <property type="project" value="InterPro"/>
</dbReference>
<evidence type="ECO:0000313" key="6">
    <source>
        <dbReference type="Proteomes" id="UP000323257"/>
    </source>
</evidence>
<comment type="similarity">
    <text evidence="1">Belongs to the GerABKA family.</text>
</comment>
<keyword evidence="2 4" id="KW-0472">Membrane</keyword>
<reference evidence="5 6" key="1">
    <citation type="submission" date="2019-07" db="EMBL/GenBank/DDBJ databases">
        <title>Genomic Encyclopedia of Type Strains, Phase III (KMG-III): the genomes of soil and plant-associated and newly described type strains.</title>
        <authorList>
            <person name="Whitman W."/>
        </authorList>
    </citation>
    <scope>NUCLEOTIDE SEQUENCE [LARGE SCALE GENOMIC DNA]</scope>
    <source>
        <strain evidence="5 6">BL24</strain>
    </source>
</reference>
<dbReference type="PANTHER" id="PTHR22550">
    <property type="entry name" value="SPORE GERMINATION PROTEIN"/>
    <property type="match status" value="1"/>
</dbReference>